<dbReference type="EnsemblMetazoa" id="XM_028663223.1">
    <property type="protein sequence ID" value="XP_028519024.1"/>
    <property type="gene ID" value="LOC110252585"/>
</dbReference>
<dbReference type="AlphaFoldDB" id="A0A913YV01"/>
<dbReference type="PROSITE" id="PS51296">
    <property type="entry name" value="RIESKE"/>
    <property type="match status" value="1"/>
</dbReference>
<dbReference type="CDD" id="cd00657">
    <property type="entry name" value="Ferritin_like"/>
    <property type="match status" value="1"/>
</dbReference>
<evidence type="ECO:0000256" key="1">
    <source>
        <dbReference type="ARBA" id="ARBA00022714"/>
    </source>
</evidence>
<dbReference type="Proteomes" id="UP000887567">
    <property type="component" value="Unplaced"/>
</dbReference>
<evidence type="ECO:0000256" key="2">
    <source>
        <dbReference type="ARBA" id="ARBA00022723"/>
    </source>
</evidence>
<organism evidence="6 7">
    <name type="scientific">Exaiptasia diaphana</name>
    <name type="common">Tropical sea anemone</name>
    <name type="synonym">Aiptasia pulchella</name>
    <dbReference type="NCBI Taxonomy" id="2652724"/>
    <lineage>
        <taxon>Eukaryota</taxon>
        <taxon>Metazoa</taxon>
        <taxon>Cnidaria</taxon>
        <taxon>Anthozoa</taxon>
        <taxon>Hexacorallia</taxon>
        <taxon>Actiniaria</taxon>
        <taxon>Aiptasiidae</taxon>
        <taxon>Exaiptasia</taxon>
    </lineage>
</organism>
<evidence type="ECO:0000256" key="4">
    <source>
        <dbReference type="ARBA" id="ARBA00023014"/>
    </source>
</evidence>
<feature type="domain" description="Rieske" evidence="5">
    <location>
        <begin position="33"/>
        <end position="139"/>
    </location>
</feature>
<dbReference type="Pfam" id="PF04305">
    <property type="entry name" value="DUF455"/>
    <property type="match status" value="1"/>
</dbReference>
<dbReference type="OrthoDB" id="426882at2759"/>
<keyword evidence="7" id="KW-1185">Reference proteome</keyword>
<reference evidence="6" key="1">
    <citation type="submission" date="2022-11" db="UniProtKB">
        <authorList>
            <consortium name="EnsemblMetazoa"/>
        </authorList>
    </citation>
    <scope>IDENTIFICATION</scope>
</reference>
<dbReference type="CDD" id="cd03467">
    <property type="entry name" value="Rieske"/>
    <property type="match status" value="1"/>
</dbReference>
<dbReference type="SUPFAM" id="SSF50022">
    <property type="entry name" value="ISP domain"/>
    <property type="match status" value="1"/>
</dbReference>
<keyword evidence="1" id="KW-0001">2Fe-2S</keyword>
<evidence type="ECO:0000259" key="5">
    <source>
        <dbReference type="PROSITE" id="PS51296"/>
    </source>
</evidence>
<keyword evidence="4" id="KW-0411">Iron-sulfur</keyword>
<dbReference type="RefSeq" id="XP_028519024.1">
    <property type="nucleotide sequence ID" value="XM_028663223.1"/>
</dbReference>
<dbReference type="SUPFAM" id="SSF47240">
    <property type="entry name" value="Ferritin-like"/>
    <property type="match status" value="1"/>
</dbReference>
<dbReference type="InterPro" id="IPR007402">
    <property type="entry name" value="DUF455"/>
</dbReference>
<evidence type="ECO:0000313" key="6">
    <source>
        <dbReference type="EnsemblMetazoa" id="XP_028519024.1"/>
    </source>
</evidence>
<sequence>MVDVLNVTDLDLECTFEKDLVDALREVVDGSNWQCIGHADEYLDKHCSVLYAINEDPTERNDNIAIFSVGTKGTLYAIDTVCPHEGGPLELGDIEDLDGSPVLYCPWHHYDFNLKTGKSSTGLEQQTHELRIVDNKLYINADVKLSRSPRSLSSETEQTPEVFPLNMKVNSQPSKVHQFCNDSLCEWAVKILNTADPDEKINLTYQVANRWETGDINHVGQCSPPDQPCRIENLKVVSAGKTKRLGKAGSLGSRISLIHSLANIEQWAIDLSWDIIARFSGTTQNNGQALPKDFFSDFVKVAKDEAKHYKMLSSRLKTLGSQFGDLPVHNGLWESAQETSHSLLSRLAIVHMVHEARGLDVHPKTYRRFLNSGDQETAELLEVLYKDEITHVAAGIKWFSFLCESTVPPLDKIPVFHELVRKHFRGYLKPPFDTAGRKQAGMTEADSKT</sequence>
<dbReference type="Pfam" id="PF22543">
    <property type="entry name" value="Rieske_4"/>
    <property type="match status" value="1"/>
</dbReference>
<dbReference type="InterPro" id="IPR054716">
    <property type="entry name" value="Sol_Rieske_ferrdox_dom"/>
</dbReference>
<protein>
    <recommendedName>
        <fullName evidence="5">Rieske domain-containing protein</fullName>
    </recommendedName>
</protein>
<dbReference type="PANTHER" id="PTHR42782:SF2">
    <property type="entry name" value="3-OXOACYL-[ACYL-CARRIER-PROTEIN] SYNTHASE-LIKE PROTEIN"/>
    <property type="match status" value="1"/>
</dbReference>
<dbReference type="Gene3D" id="2.102.10.10">
    <property type="entry name" value="Rieske [2Fe-2S] iron-sulphur domain"/>
    <property type="match status" value="1"/>
</dbReference>
<evidence type="ECO:0000313" key="7">
    <source>
        <dbReference type="Proteomes" id="UP000887567"/>
    </source>
</evidence>
<dbReference type="GO" id="GO:0051537">
    <property type="term" value="F:2 iron, 2 sulfur cluster binding"/>
    <property type="evidence" value="ECO:0007669"/>
    <property type="project" value="UniProtKB-KW"/>
</dbReference>
<dbReference type="InterPro" id="IPR009078">
    <property type="entry name" value="Ferritin-like_SF"/>
</dbReference>
<keyword evidence="2" id="KW-0479">Metal-binding</keyword>
<dbReference type="InterPro" id="IPR036922">
    <property type="entry name" value="Rieske_2Fe-2S_sf"/>
</dbReference>
<proteinExistence type="predicted"/>
<dbReference type="InterPro" id="IPR017941">
    <property type="entry name" value="Rieske_2Fe-2S"/>
</dbReference>
<name>A0A913YV01_EXADI</name>
<evidence type="ECO:0000256" key="3">
    <source>
        <dbReference type="ARBA" id="ARBA00023004"/>
    </source>
</evidence>
<dbReference type="GO" id="GO:0046872">
    <property type="term" value="F:metal ion binding"/>
    <property type="evidence" value="ECO:0007669"/>
    <property type="project" value="UniProtKB-KW"/>
</dbReference>
<dbReference type="PANTHER" id="PTHR42782">
    <property type="entry name" value="SI:CH73-314G15.3"/>
    <property type="match status" value="1"/>
</dbReference>
<accession>A0A913YV01</accession>
<keyword evidence="3" id="KW-0408">Iron</keyword>
<dbReference type="GeneID" id="110252585"/>